<reference evidence="2 3" key="1">
    <citation type="journal article" date="2019" name="Int. J. Syst. Evol. Microbiol.">
        <title>The Global Catalogue of Microorganisms (GCM) 10K type strain sequencing project: providing services to taxonomists for standard genome sequencing and annotation.</title>
        <authorList>
            <consortium name="The Broad Institute Genomics Platform"/>
            <consortium name="The Broad Institute Genome Sequencing Center for Infectious Disease"/>
            <person name="Wu L."/>
            <person name="Ma J."/>
        </authorList>
    </citation>
    <scope>NUCLEOTIDE SEQUENCE [LARGE SCALE GENOMIC DNA]</scope>
    <source>
        <strain evidence="2 3">CGMCC 1.3239</strain>
    </source>
</reference>
<dbReference type="EMBL" id="JBHSWW010000581">
    <property type="protein sequence ID" value="MFC6755166.1"/>
    <property type="molecule type" value="Genomic_DNA"/>
</dbReference>
<feature type="transmembrane region" description="Helical" evidence="1">
    <location>
        <begin position="31"/>
        <end position="51"/>
    </location>
</feature>
<evidence type="ECO:0000313" key="3">
    <source>
        <dbReference type="Proteomes" id="UP001596442"/>
    </source>
</evidence>
<evidence type="ECO:0000256" key="1">
    <source>
        <dbReference type="SAM" id="Phobius"/>
    </source>
</evidence>
<organism evidence="2 3">
    <name type="scientific">Halorubrum tibetense</name>
    <dbReference type="NCBI Taxonomy" id="175631"/>
    <lineage>
        <taxon>Archaea</taxon>
        <taxon>Methanobacteriati</taxon>
        <taxon>Methanobacteriota</taxon>
        <taxon>Stenosarchaea group</taxon>
        <taxon>Halobacteria</taxon>
        <taxon>Halobacteriales</taxon>
        <taxon>Haloferacaceae</taxon>
        <taxon>Halorubrum</taxon>
    </lineage>
</organism>
<keyword evidence="1" id="KW-0472">Membrane</keyword>
<keyword evidence="3" id="KW-1185">Reference proteome</keyword>
<proteinExistence type="predicted"/>
<dbReference type="Proteomes" id="UP001596442">
    <property type="component" value="Unassembled WGS sequence"/>
</dbReference>
<protein>
    <submittedName>
        <fullName evidence="2">Uncharacterized protein</fullName>
    </submittedName>
</protein>
<keyword evidence="1" id="KW-1133">Transmembrane helix</keyword>
<gene>
    <name evidence="2" type="ORF">ACFQEU_17095</name>
</gene>
<name>A0ABD5SFI3_9EURY</name>
<keyword evidence="1" id="KW-0812">Transmembrane</keyword>
<evidence type="ECO:0000313" key="2">
    <source>
        <dbReference type="EMBL" id="MFC6755166.1"/>
    </source>
</evidence>
<sequence>MDQNPYAPGSADLKENEMKKSGGFLSIIKKILIGFGVVLALIIILLVWAGITTSKTYGKFDGVAEPYIREFLRNQSPWNYELAKPQLSFSWLEVTTDEQGDKLFKYFNKLGALKSIDS</sequence>
<accession>A0ABD5SFI3</accession>
<comment type="caution">
    <text evidence="2">The sequence shown here is derived from an EMBL/GenBank/DDBJ whole genome shotgun (WGS) entry which is preliminary data.</text>
</comment>
<dbReference type="RefSeq" id="WP_379784096.1">
    <property type="nucleotide sequence ID" value="NZ_JBHSWW010000581.1"/>
</dbReference>
<feature type="non-terminal residue" evidence="2">
    <location>
        <position position="118"/>
    </location>
</feature>
<dbReference type="AlphaFoldDB" id="A0ABD5SFI3"/>